<feature type="domain" description="ERV/ALR sulfhydryl oxidase" evidence="10">
    <location>
        <begin position="431"/>
        <end position="536"/>
    </location>
</feature>
<dbReference type="Proteomes" id="UP000887566">
    <property type="component" value="Unplaced"/>
</dbReference>
<dbReference type="GO" id="GO:0000139">
    <property type="term" value="C:Golgi membrane"/>
    <property type="evidence" value="ECO:0007669"/>
    <property type="project" value="TreeGrafter"/>
</dbReference>
<evidence type="ECO:0000256" key="7">
    <source>
        <dbReference type="ARBA" id="ARBA00023180"/>
    </source>
</evidence>
<evidence type="ECO:0000313" key="12">
    <source>
        <dbReference type="Proteomes" id="UP000887566"/>
    </source>
</evidence>
<dbReference type="SUPFAM" id="SSF52833">
    <property type="entry name" value="Thioredoxin-like"/>
    <property type="match status" value="1"/>
</dbReference>
<dbReference type="InterPro" id="IPR017937">
    <property type="entry name" value="Thioredoxin_CS"/>
</dbReference>
<evidence type="ECO:0000259" key="11">
    <source>
        <dbReference type="PROSITE" id="PS51352"/>
    </source>
</evidence>
<accession>A0A914XE73</accession>
<dbReference type="Pfam" id="PF00085">
    <property type="entry name" value="Thioredoxin"/>
    <property type="match status" value="1"/>
</dbReference>
<dbReference type="EC" id="1.8.3.2" evidence="8"/>
<dbReference type="InterPro" id="IPR039798">
    <property type="entry name" value="Sulfhydryl_oxidase"/>
</dbReference>
<evidence type="ECO:0000256" key="9">
    <source>
        <dbReference type="SAM" id="SignalP"/>
    </source>
</evidence>
<reference evidence="13" key="1">
    <citation type="submission" date="2022-11" db="UniProtKB">
        <authorList>
            <consortium name="WormBaseParasite"/>
        </authorList>
    </citation>
    <scope>IDENTIFICATION</scope>
</reference>
<dbReference type="GO" id="GO:0005615">
    <property type="term" value="C:extracellular space"/>
    <property type="evidence" value="ECO:0007669"/>
    <property type="project" value="TreeGrafter"/>
</dbReference>
<evidence type="ECO:0000256" key="6">
    <source>
        <dbReference type="ARBA" id="ARBA00023157"/>
    </source>
</evidence>
<dbReference type="GO" id="GO:0016971">
    <property type="term" value="F:flavin-dependent sulfhydryl oxidase activity"/>
    <property type="evidence" value="ECO:0007669"/>
    <property type="project" value="InterPro"/>
</dbReference>
<keyword evidence="2 8" id="KW-0285">Flavoprotein</keyword>
<evidence type="ECO:0000256" key="2">
    <source>
        <dbReference type="ARBA" id="ARBA00022630"/>
    </source>
</evidence>
<dbReference type="PANTHER" id="PTHR22897:SF20">
    <property type="entry name" value="SULFHYDRYL OXIDASE"/>
    <property type="match status" value="1"/>
</dbReference>
<dbReference type="GO" id="GO:0003756">
    <property type="term" value="F:protein disulfide isomerase activity"/>
    <property type="evidence" value="ECO:0007669"/>
    <property type="project" value="TreeGrafter"/>
</dbReference>
<dbReference type="PROSITE" id="PS51352">
    <property type="entry name" value="THIOREDOXIN_2"/>
    <property type="match status" value="1"/>
</dbReference>
<evidence type="ECO:0000256" key="1">
    <source>
        <dbReference type="ARBA" id="ARBA00001974"/>
    </source>
</evidence>
<keyword evidence="5 8" id="KW-0560">Oxidoreductase</keyword>
<proteinExistence type="predicted"/>
<evidence type="ECO:0000313" key="13">
    <source>
        <dbReference type="WBParaSite" id="PSAMB.scaffold80size84254.g1472.t1"/>
    </source>
</evidence>
<dbReference type="PANTHER" id="PTHR22897">
    <property type="entry name" value="QUIESCIN Q6-RELATED SULFHYDRYL OXIDASE"/>
    <property type="match status" value="1"/>
</dbReference>
<evidence type="ECO:0000256" key="5">
    <source>
        <dbReference type="ARBA" id="ARBA00023002"/>
    </source>
</evidence>
<organism evidence="12 13">
    <name type="scientific">Plectus sambesii</name>
    <dbReference type="NCBI Taxonomy" id="2011161"/>
    <lineage>
        <taxon>Eukaryota</taxon>
        <taxon>Metazoa</taxon>
        <taxon>Ecdysozoa</taxon>
        <taxon>Nematoda</taxon>
        <taxon>Chromadorea</taxon>
        <taxon>Plectida</taxon>
        <taxon>Plectina</taxon>
        <taxon>Plectoidea</taxon>
        <taxon>Plectidae</taxon>
        <taxon>Plectus</taxon>
    </lineage>
</organism>
<protein>
    <recommendedName>
        <fullName evidence="8">Sulfhydryl oxidase</fullName>
        <ecNumber evidence="8">1.8.3.2</ecNumber>
    </recommendedName>
</protein>
<dbReference type="Gene3D" id="1.20.120.1960">
    <property type="entry name" value="QSOX sulfhydryl oxidase domain"/>
    <property type="match status" value="1"/>
</dbReference>
<keyword evidence="12" id="KW-1185">Reference proteome</keyword>
<sequence>MLNLFIHFLFFIACDGQTADFGHVPNGVNPTLYESSDPIIQLDEDTFSTTVYNASTSFVVEFYADWCGHCREFATEFKSFANDVKEWAPVVKVAALNCGDPYNERTCGQNGISAFPNLKYFHRMSSGPEAAEELGQSKKSEASLLSSLIELVESESRVQRYLDWPNLELIEIESTPSDLWSKAPESSEYLAVIFEEEELQQTSIKLILDLSIYQSQLAVRRSSVHSKIANSLNVREPTVVVFARNESRMQHIHPESAYESLKNLATTGDTSVSLSTTSTAATTTTTTIPPWSCRIRPDKCKELYFVSETDMLKAIRYALYNDVPRAGGMFSGTNLTALRNFVSLLAENFPTQESRRESPDKEEISKTNASLSYSSRARQLFVELQQYLEYETANSGSLPIARWQRQYLKTERQLNLSSFSANSEWQHCRGSVKHLRGYTCGLWTTFHALTVNAYLNNMHNASFEPLRVLQAIQGWVDVYFGCRYCRDHFMNMTINMESEVKRPVDVVLYLWKAHNIVNNRLKGDDTEDAEFPKYQFPAGFLCDNCTIENGTFHETQVTEYLLNYYSTITPHKDEQLHPFDSASSSSGTANLRFGLLFRVFLLVIMCSVL</sequence>
<name>A0A914XE73_9BILA</name>
<dbReference type="InterPro" id="IPR013766">
    <property type="entry name" value="Thioredoxin_domain"/>
</dbReference>
<keyword evidence="7" id="KW-0325">Glycoprotein</keyword>
<evidence type="ECO:0000259" key="10">
    <source>
        <dbReference type="PROSITE" id="PS51324"/>
    </source>
</evidence>
<dbReference type="InterPro" id="IPR042568">
    <property type="entry name" value="QSOX_FAD-bd_sf"/>
</dbReference>
<evidence type="ECO:0000256" key="8">
    <source>
        <dbReference type="RuleBase" id="RU371123"/>
    </source>
</evidence>
<feature type="domain" description="Thioredoxin" evidence="11">
    <location>
        <begin position="13"/>
        <end position="198"/>
    </location>
</feature>
<evidence type="ECO:0000256" key="3">
    <source>
        <dbReference type="ARBA" id="ARBA00022729"/>
    </source>
</evidence>
<dbReference type="InterPro" id="IPR017905">
    <property type="entry name" value="ERV/ALR_sulphydryl_oxidase"/>
</dbReference>
<comment type="cofactor">
    <cofactor evidence="1 8">
        <name>FAD</name>
        <dbReference type="ChEBI" id="CHEBI:57692"/>
    </cofactor>
</comment>
<dbReference type="InterPro" id="IPR036249">
    <property type="entry name" value="Thioredoxin-like_sf"/>
</dbReference>
<dbReference type="InterPro" id="IPR036774">
    <property type="entry name" value="ERV/ALR_sulphydryl_oxid_sf"/>
</dbReference>
<feature type="chain" id="PRO_5037872567" description="Sulfhydryl oxidase" evidence="9">
    <location>
        <begin position="17"/>
        <end position="609"/>
    </location>
</feature>
<keyword evidence="4 8" id="KW-0274">FAD</keyword>
<keyword evidence="3 9" id="KW-0732">Signal</keyword>
<dbReference type="SUPFAM" id="SSF69000">
    <property type="entry name" value="FAD-dependent thiol oxidase"/>
    <property type="match status" value="1"/>
</dbReference>
<dbReference type="AlphaFoldDB" id="A0A914XE73"/>
<feature type="signal peptide" evidence="9">
    <location>
        <begin position="1"/>
        <end position="16"/>
    </location>
</feature>
<comment type="catalytic activity">
    <reaction evidence="8">
        <text>2 R'C(R)SH + O2 = R'C(R)S-S(R)CR' + H2O2</text>
        <dbReference type="Rhea" id="RHEA:17357"/>
        <dbReference type="ChEBI" id="CHEBI:15379"/>
        <dbReference type="ChEBI" id="CHEBI:16240"/>
        <dbReference type="ChEBI" id="CHEBI:16520"/>
        <dbReference type="ChEBI" id="CHEBI:17412"/>
        <dbReference type="EC" id="1.8.3.2"/>
    </reaction>
</comment>
<keyword evidence="6" id="KW-1015">Disulfide bond</keyword>
<dbReference type="Gene3D" id="1.20.120.310">
    <property type="entry name" value="ERV/ALR sulfhydryl oxidase domain"/>
    <property type="match status" value="1"/>
</dbReference>
<dbReference type="PROSITE" id="PS51324">
    <property type="entry name" value="ERV_ALR"/>
    <property type="match status" value="1"/>
</dbReference>
<dbReference type="GO" id="GO:0006457">
    <property type="term" value="P:protein folding"/>
    <property type="evidence" value="ECO:0007669"/>
    <property type="project" value="TreeGrafter"/>
</dbReference>
<dbReference type="Gene3D" id="3.40.30.10">
    <property type="entry name" value="Glutaredoxin"/>
    <property type="match status" value="2"/>
</dbReference>
<dbReference type="Pfam" id="PF04777">
    <property type="entry name" value="Evr1_Alr"/>
    <property type="match status" value="1"/>
</dbReference>
<evidence type="ECO:0000256" key="4">
    <source>
        <dbReference type="ARBA" id="ARBA00022827"/>
    </source>
</evidence>
<dbReference type="WBParaSite" id="PSAMB.scaffold80size84254.g1472.t1">
    <property type="protein sequence ID" value="PSAMB.scaffold80size84254.g1472.t1"/>
    <property type="gene ID" value="PSAMB.scaffold80size84254.g1472"/>
</dbReference>
<dbReference type="PROSITE" id="PS00194">
    <property type="entry name" value="THIOREDOXIN_1"/>
    <property type="match status" value="1"/>
</dbReference>